<evidence type="ECO:0000256" key="10">
    <source>
        <dbReference type="PIRSR" id="PIRSR601233-2"/>
    </source>
</evidence>
<feature type="binding site" evidence="10">
    <location>
        <position position="277"/>
    </location>
    <ligand>
        <name>GMP</name>
        <dbReference type="ChEBI" id="CHEBI:58115"/>
    </ligand>
</feature>
<keyword evidence="3 11" id="KW-0479">Metal-binding</keyword>
<dbReference type="Proteomes" id="UP000224974">
    <property type="component" value="Unassembled WGS sequence"/>
</dbReference>
<organism evidence="12 14">
    <name type="scientific">Budvicia aquatica</name>
    <dbReference type="NCBI Taxonomy" id="82979"/>
    <lineage>
        <taxon>Bacteria</taxon>
        <taxon>Pseudomonadati</taxon>
        <taxon>Pseudomonadota</taxon>
        <taxon>Gammaproteobacteria</taxon>
        <taxon>Enterobacterales</taxon>
        <taxon>Budviciaceae</taxon>
        <taxon>Budvicia</taxon>
    </lineage>
</organism>
<evidence type="ECO:0000256" key="11">
    <source>
        <dbReference type="PIRSR" id="PIRSR601233-3"/>
    </source>
</evidence>
<evidence type="ECO:0000256" key="5">
    <source>
        <dbReference type="ARBA" id="ARBA00022800"/>
    </source>
</evidence>
<sequence length="379" mass="41912">MGNFIRPLSECVSLIASDDTWIEGNAIQQLHTTATLPDMTYVAGMPDLHPGRGYPIGAAFFSVNRFYPALVGNDIGCGMSLWQTDISAIRPNMDKLEKRLKNMADFATQEWLADNLPAQTPENSFNYSLGSIGGGNHFAELQQIDQAFDVKAIEQLGLNTKALLLLAHSGSRGLGQAILRHHVDRFSHAGLVENSQESDEYIRQHNQALRFAELNRKLIAERMLQQLKADGSPLLDINHNLVEPYEVKGLNGWLHRKGATPSDRGAVIIPGSRGDYSYLVMPQPSDSSLYSLAHGAGRKWMRSECKDRLSTRFSPVQLSRTAMGSRVICQDRQLIYEEAPEAYKPISSVIDSMVGAGLITLLARLKPVLTYKTSGEKSE</sequence>
<feature type="binding site" evidence="10">
    <location>
        <position position="372"/>
    </location>
    <ligand>
        <name>GMP</name>
        <dbReference type="ChEBI" id="CHEBI:58115"/>
    </ligand>
</feature>
<proteinExistence type="predicted"/>
<keyword evidence="4 10" id="KW-0547">Nucleotide-binding</keyword>
<evidence type="ECO:0000256" key="6">
    <source>
        <dbReference type="ARBA" id="ARBA00023134"/>
    </source>
</evidence>
<dbReference type="GO" id="GO:0003972">
    <property type="term" value="F:RNA ligase (ATP) activity"/>
    <property type="evidence" value="ECO:0007669"/>
    <property type="project" value="TreeGrafter"/>
</dbReference>
<evidence type="ECO:0000256" key="2">
    <source>
        <dbReference type="ARBA" id="ARBA00022598"/>
    </source>
</evidence>
<dbReference type="GO" id="GO:0170057">
    <property type="term" value="F:RNA ligase (GTP) activity"/>
    <property type="evidence" value="ECO:0007669"/>
    <property type="project" value="UniProtKB-EC"/>
</dbReference>
<evidence type="ECO:0000256" key="7">
    <source>
        <dbReference type="ARBA" id="ARBA00023211"/>
    </source>
</evidence>
<name>A0A2C6DN39_9GAMM</name>
<dbReference type="OrthoDB" id="9802323at2"/>
<dbReference type="GO" id="GO:0005525">
    <property type="term" value="F:GTP binding"/>
    <property type="evidence" value="ECO:0007669"/>
    <property type="project" value="UniProtKB-KW"/>
</dbReference>
<reference evidence="13 15" key="3">
    <citation type="submission" date="2019-03" db="EMBL/GenBank/DDBJ databases">
        <authorList>
            <consortium name="Pathogen Informatics"/>
        </authorList>
    </citation>
    <scope>NUCLEOTIDE SEQUENCE [LARGE SCALE GENOMIC DNA]</scope>
    <source>
        <strain evidence="13 15">NCTC12282</strain>
    </source>
</reference>
<dbReference type="NCBIfam" id="TIGR03073">
    <property type="entry name" value="release_rtcB"/>
    <property type="match status" value="1"/>
</dbReference>
<dbReference type="EMBL" id="PDDX01000001">
    <property type="protein sequence ID" value="PHI30204.1"/>
    <property type="molecule type" value="Genomic_DNA"/>
</dbReference>
<dbReference type="PANTHER" id="PTHR11118">
    <property type="entry name" value="RNA-SPLICING LIGASE RTCB HOMOLOG"/>
    <property type="match status" value="1"/>
</dbReference>
<dbReference type="PANTHER" id="PTHR11118:SF1">
    <property type="entry name" value="RNA-SPLICING LIGASE RTCB HOMOLOG"/>
    <property type="match status" value="1"/>
</dbReference>
<dbReference type="GO" id="GO:0006396">
    <property type="term" value="P:RNA processing"/>
    <property type="evidence" value="ECO:0007669"/>
    <property type="project" value="InterPro"/>
</dbReference>
<keyword evidence="7 11" id="KW-0464">Manganese</keyword>
<dbReference type="STRING" id="1111728.GCA_000427805_00812"/>
<reference evidence="12" key="2">
    <citation type="submission" date="2017-09" db="EMBL/GenBank/DDBJ databases">
        <title>FDA dAtabase for Regulatory Grade micrObial Sequences (FDA-ARGOS): Supporting development and validation of Infectious Disease Dx tests.</title>
        <authorList>
            <person name="Minogue T."/>
            <person name="Wolcott M."/>
            <person name="Wasieloski L."/>
            <person name="Aguilar W."/>
            <person name="Moore D."/>
            <person name="Tallon L.J."/>
            <person name="Sadzewicz L."/>
            <person name="Ott S."/>
            <person name="Zhao X."/>
            <person name="Nagaraj S."/>
            <person name="Vavikolanu K."/>
            <person name="Aluvathingal J."/>
            <person name="Nadendla S."/>
            <person name="Sichtig H."/>
        </authorList>
    </citation>
    <scope>NUCLEOTIDE SEQUENCE</scope>
    <source>
        <strain evidence="12">FDAARGOS_387</strain>
    </source>
</reference>
<dbReference type="SUPFAM" id="SSF103365">
    <property type="entry name" value="Hypothetical protein PH1602"/>
    <property type="match status" value="1"/>
</dbReference>
<keyword evidence="14" id="KW-1185">Reference proteome</keyword>
<evidence type="ECO:0000313" key="14">
    <source>
        <dbReference type="Proteomes" id="UP000224974"/>
    </source>
</evidence>
<reference evidence="14" key="1">
    <citation type="submission" date="2017-09" db="EMBL/GenBank/DDBJ databases">
        <title>FDA dAtabase for Regulatory Grade micrObial Sequences (FDA-ARGOS): Supporting development and validation of Infectious Disease Dx tests.</title>
        <authorList>
            <person name="Minogue T."/>
            <person name="Wolcott M."/>
            <person name="Wasieloski L."/>
            <person name="Aguilar W."/>
            <person name="Moore D."/>
            <person name="Tallon L."/>
            <person name="Sadzewicz L."/>
            <person name="Ott S."/>
            <person name="Zhao X."/>
            <person name="Nagaraj S."/>
            <person name="Vavikolanu K."/>
            <person name="Aluvathingal J."/>
            <person name="Nadendla S."/>
            <person name="Sichtig H."/>
        </authorList>
    </citation>
    <scope>NUCLEOTIDE SEQUENCE [LARGE SCALE GENOMIC DNA]</scope>
    <source>
        <strain evidence="14">FDAARGOS_387</strain>
    </source>
</reference>
<feature type="binding site" evidence="11">
    <location>
        <position position="239"/>
    </location>
    <ligand>
        <name>Mn(2+)</name>
        <dbReference type="ChEBI" id="CHEBI:29035"/>
        <label>2</label>
    </ligand>
</feature>
<evidence type="ECO:0000256" key="9">
    <source>
        <dbReference type="PIRSR" id="PIRSR601233-1"/>
    </source>
</evidence>
<keyword evidence="6 10" id="KW-0342">GTP-binding</keyword>
<dbReference type="InterPro" id="IPR036025">
    <property type="entry name" value="RtcB-like_sf"/>
</dbReference>
<evidence type="ECO:0000313" key="15">
    <source>
        <dbReference type="Proteomes" id="UP000373449"/>
    </source>
</evidence>
<feature type="active site" description="GMP-histidine intermediate" evidence="9">
    <location>
        <position position="294"/>
    </location>
</feature>
<dbReference type="InterPro" id="IPR001233">
    <property type="entry name" value="RtcB"/>
</dbReference>
<dbReference type="GO" id="GO:0046872">
    <property type="term" value="F:metal ion binding"/>
    <property type="evidence" value="ECO:0007669"/>
    <property type="project" value="UniProtKB-KW"/>
</dbReference>
<dbReference type="Gene3D" id="3.90.1860.10">
    <property type="entry name" value="tRNA-splicing ligase RtcB"/>
    <property type="match status" value="1"/>
</dbReference>
<evidence type="ECO:0000256" key="3">
    <source>
        <dbReference type="ARBA" id="ARBA00022723"/>
    </source>
</evidence>
<comment type="cofactor">
    <cofactor evidence="11">
        <name>Mn(2+)</name>
        <dbReference type="ChEBI" id="CHEBI:29035"/>
    </cofactor>
    <text evidence="11">Binds 2 manganese ions per subunit.</text>
</comment>
<feature type="binding site" evidence="10">
    <location>
        <begin position="239"/>
        <end position="240"/>
    </location>
    <ligand>
        <name>GMP</name>
        <dbReference type="ChEBI" id="CHEBI:58115"/>
    </ligand>
</feature>
<dbReference type="EMBL" id="CAADJA010000002">
    <property type="protein sequence ID" value="VFS49253.1"/>
    <property type="molecule type" value="Genomic_DNA"/>
</dbReference>
<keyword evidence="2 13" id="KW-0436">Ligase</keyword>
<dbReference type="InterPro" id="IPR017510">
    <property type="entry name" value="RtcB2"/>
</dbReference>
<feature type="binding site" evidence="10">
    <location>
        <begin position="294"/>
        <end position="297"/>
    </location>
    <ligand>
        <name>GMP</name>
        <dbReference type="ChEBI" id="CHEBI:58115"/>
    </ligand>
</feature>
<evidence type="ECO:0000256" key="1">
    <source>
        <dbReference type="ARBA" id="ARBA00012726"/>
    </source>
</evidence>
<gene>
    <name evidence="13" type="primary">rtcB_1</name>
    <name evidence="12" type="ORF">CRN84_13075</name>
    <name evidence="13" type="ORF">NCTC12282_03717</name>
</gene>
<dbReference type="Proteomes" id="UP000373449">
    <property type="component" value="Unassembled WGS sequence"/>
</dbReference>
<evidence type="ECO:0000313" key="13">
    <source>
        <dbReference type="EMBL" id="VFS49253.1"/>
    </source>
</evidence>
<dbReference type="EC" id="6.5.1.8" evidence="1"/>
<feature type="binding site" evidence="10">
    <location>
        <begin position="136"/>
        <end position="140"/>
    </location>
    <ligand>
        <name>GMP</name>
        <dbReference type="ChEBI" id="CHEBI:58115"/>
    </ligand>
</feature>
<accession>A0A2C6DN39</accession>
<dbReference type="NCBIfam" id="NF007153">
    <property type="entry name" value="PRK09588.1"/>
    <property type="match status" value="1"/>
</dbReference>
<dbReference type="RefSeq" id="WP_029093971.1">
    <property type="nucleotide sequence ID" value="NZ_CAADJA010000002.1"/>
</dbReference>
<protein>
    <recommendedName>
        <fullName evidence="1">3'-phosphate/5'-hydroxy nucleic acid ligase</fullName>
        <ecNumber evidence="1">6.5.1.8</ecNumber>
    </recommendedName>
</protein>
<dbReference type="GO" id="GO:0042245">
    <property type="term" value="P:RNA repair"/>
    <property type="evidence" value="ECO:0007669"/>
    <property type="project" value="UniProtKB-KW"/>
</dbReference>
<evidence type="ECO:0000256" key="4">
    <source>
        <dbReference type="ARBA" id="ARBA00022741"/>
    </source>
</evidence>
<keyword evidence="5" id="KW-0692">RNA repair</keyword>
<feature type="binding site" evidence="11">
    <location>
        <position position="168"/>
    </location>
    <ligand>
        <name>Mn(2+)</name>
        <dbReference type="ChEBI" id="CHEBI:29035"/>
        <label>2</label>
    </ligand>
</feature>
<dbReference type="Pfam" id="PF01139">
    <property type="entry name" value="RtcB"/>
    <property type="match status" value="2"/>
</dbReference>
<evidence type="ECO:0000256" key="8">
    <source>
        <dbReference type="ARBA" id="ARBA00047746"/>
    </source>
</evidence>
<comment type="catalytic activity">
    <reaction evidence="8">
        <text>a 3'-end 3'-phospho-ribonucleotide-RNA + a 5'-end dephospho-ribonucleoside-RNA + GTP = a ribonucleotidyl-ribonucleotide-RNA + GMP + diphosphate</text>
        <dbReference type="Rhea" id="RHEA:68076"/>
        <dbReference type="Rhea" id="RHEA-COMP:10463"/>
        <dbReference type="Rhea" id="RHEA-COMP:13936"/>
        <dbReference type="Rhea" id="RHEA-COMP:17355"/>
        <dbReference type="ChEBI" id="CHEBI:33019"/>
        <dbReference type="ChEBI" id="CHEBI:37565"/>
        <dbReference type="ChEBI" id="CHEBI:58115"/>
        <dbReference type="ChEBI" id="CHEBI:83062"/>
        <dbReference type="ChEBI" id="CHEBI:138284"/>
        <dbReference type="ChEBI" id="CHEBI:173118"/>
        <dbReference type="EC" id="6.5.1.8"/>
    </reaction>
</comment>
<dbReference type="AlphaFoldDB" id="A0A2C6DN39"/>
<evidence type="ECO:0000313" key="12">
    <source>
        <dbReference type="EMBL" id="PHI30204.1"/>
    </source>
</evidence>
<feature type="binding site" evidence="11">
    <location>
        <position position="74"/>
    </location>
    <ligand>
        <name>Mn(2+)</name>
        <dbReference type="ChEBI" id="CHEBI:29035"/>
        <label>1</label>
    </ligand>
</feature>
<feature type="binding site" evidence="11">
    <location>
        <position position="137"/>
    </location>
    <ligand>
        <name>Mn(2+)</name>
        <dbReference type="ChEBI" id="CHEBI:29035"/>
        <label>1</label>
    </ligand>
</feature>